<evidence type="ECO:0000313" key="2">
    <source>
        <dbReference type="Proteomes" id="UP001172457"/>
    </source>
</evidence>
<evidence type="ECO:0000313" key="1">
    <source>
        <dbReference type="EMBL" id="KAJ9562010.1"/>
    </source>
</evidence>
<keyword evidence="2" id="KW-1185">Reference proteome</keyword>
<reference evidence="1" key="1">
    <citation type="submission" date="2023-03" db="EMBL/GenBank/DDBJ databases">
        <title>Chromosome-scale reference genome and RAD-based genetic map of yellow starthistle (Centaurea solstitialis) reveal putative structural variation and QTLs associated with invader traits.</title>
        <authorList>
            <person name="Reatini B."/>
            <person name="Cang F.A."/>
            <person name="Jiang Q."/>
            <person name="Mckibben M.T.W."/>
            <person name="Barker M.S."/>
            <person name="Rieseberg L.H."/>
            <person name="Dlugosch K.M."/>
        </authorList>
    </citation>
    <scope>NUCLEOTIDE SEQUENCE</scope>
    <source>
        <strain evidence="1">CAN-66</strain>
        <tissue evidence="1">Leaf</tissue>
    </source>
</reference>
<name>A0AA38WQQ7_9ASTR</name>
<comment type="caution">
    <text evidence="1">The sequence shown here is derived from an EMBL/GenBank/DDBJ whole genome shotgun (WGS) entry which is preliminary data.</text>
</comment>
<proteinExistence type="predicted"/>
<dbReference type="EMBL" id="JARYMX010000002">
    <property type="protein sequence ID" value="KAJ9562010.1"/>
    <property type="molecule type" value="Genomic_DNA"/>
</dbReference>
<accession>A0AA38WQQ7</accession>
<dbReference type="Proteomes" id="UP001172457">
    <property type="component" value="Chromosome 2"/>
</dbReference>
<gene>
    <name evidence="1" type="ORF">OSB04_007170</name>
</gene>
<protein>
    <submittedName>
        <fullName evidence="1">Uncharacterized protein</fullName>
    </submittedName>
</protein>
<organism evidence="1 2">
    <name type="scientific">Centaurea solstitialis</name>
    <name type="common">yellow star-thistle</name>
    <dbReference type="NCBI Taxonomy" id="347529"/>
    <lineage>
        <taxon>Eukaryota</taxon>
        <taxon>Viridiplantae</taxon>
        <taxon>Streptophyta</taxon>
        <taxon>Embryophyta</taxon>
        <taxon>Tracheophyta</taxon>
        <taxon>Spermatophyta</taxon>
        <taxon>Magnoliopsida</taxon>
        <taxon>eudicotyledons</taxon>
        <taxon>Gunneridae</taxon>
        <taxon>Pentapetalae</taxon>
        <taxon>asterids</taxon>
        <taxon>campanulids</taxon>
        <taxon>Asterales</taxon>
        <taxon>Asteraceae</taxon>
        <taxon>Carduoideae</taxon>
        <taxon>Cardueae</taxon>
        <taxon>Centaureinae</taxon>
        <taxon>Centaurea</taxon>
    </lineage>
</organism>
<dbReference type="AlphaFoldDB" id="A0AA38WQQ7"/>
<sequence length="79" mass="9143">MKNLSNTSFVSIGSQSKPPTLVREEIQQWKIRMIHFLEGIHPRITEFLHNPPYVTVTLIPRVPATTTTPEVQEFYQPKP</sequence>